<evidence type="ECO:0000256" key="2">
    <source>
        <dbReference type="ARBA" id="ARBA00022723"/>
    </source>
</evidence>
<dbReference type="InterPro" id="IPR011706">
    <property type="entry name" value="Cu-oxidase_C"/>
</dbReference>
<gene>
    <name evidence="9" type="ORF">PBRA_004522</name>
</gene>
<dbReference type="SUPFAM" id="SSF49503">
    <property type="entry name" value="Cupredoxins"/>
    <property type="match status" value="3"/>
</dbReference>
<feature type="transmembrane region" description="Helical" evidence="5">
    <location>
        <begin position="58"/>
        <end position="76"/>
    </location>
</feature>
<evidence type="ECO:0000313" key="9">
    <source>
        <dbReference type="EMBL" id="CEO95809.1"/>
    </source>
</evidence>
<dbReference type="InterPro" id="IPR001117">
    <property type="entry name" value="Cu-oxidase_2nd"/>
</dbReference>
<dbReference type="Pfam" id="PF07731">
    <property type="entry name" value="Cu-oxidase_2"/>
    <property type="match status" value="1"/>
</dbReference>
<feature type="transmembrane region" description="Helical" evidence="5">
    <location>
        <begin position="19"/>
        <end position="37"/>
    </location>
</feature>
<dbReference type="Pfam" id="PF07732">
    <property type="entry name" value="Cu-oxidase_3"/>
    <property type="match status" value="1"/>
</dbReference>
<keyword evidence="5" id="KW-0472">Membrane</keyword>
<evidence type="ECO:0000259" key="7">
    <source>
        <dbReference type="Pfam" id="PF07731"/>
    </source>
</evidence>
<feature type="domain" description="Plastocyanin-like" evidence="7">
    <location>
        <begin position="601"/>
        <end position="728"/>
    </location>
</feature>
<keyword evidence="4" id="KW-0186">Copper</keyword>
<feature type="transmembrane region" description="Helical" evidence="5">
    <location>
        <begin position="128"/>
        <end position="150"/>
    </location>
</feature>
<name>A0A0G4IKX3_PLABS</name>
<keyword evidence="10" id="KW-1185">Reference proteome</keyword>
<dbReference type="EMBL" id="CDSF01000035">
    <property type="protein sequence ID" value="CEO95809.1"/>
    <property type="molecule type" value="Genomic_DNA"/>
</dbReference>
<dbReference type="PROSITE" id="PS00080">
    <property type="entry name" value="MULTICOPPER_OXIDASE2"/>
    <property type="match status" value="1"/>
</dbReference>
<evidence type="ECO:0000313" key="10">
    <source>
        <dbReference type="Proteomes" id="UP000039324"/>
    </source>
</evidence>
<keyword evidence="5" id="KW-0812">Transmembrane</keyword>
<dbReference type="Gene3D" id="2.60.40.420">
    <property type="entry name" value="Cupredoxins - blue copper proteins"/>
    <property type="match status" value="3"/>
</dbReference>
<evidence type="ECO:0000259" key="6">
    <source>
        <dbReference type="Pfam" id="PF00394"/>
    </source>
</evidence>
<dbReference type="InterPro" id="IPR008972">
    <property type="entry name" value="Cupredoxin"/>
</dbReference>
<dbReference type="PROSITE" id="PS00079">
    <property type="entry name" value="MULTICOPPER_OXIDASE1"/>
    <property type="match status" value="1"/>
</dbReference>
<dbReference type="InterPro" id="IPR011707">
    <property type="entry name" value="Cu-oxidase-like_N"/>
</dbReference>
<dbReference type="Pfam" id="PF00394">
    <property type="entry name" value="Cu-oxidase"/>
    <property type="match status" value="1"/>
</dbReference>
<evidence type="ECO:0000256" key="1">
    <source>
        <dbReference type="ARBA" id="ARBA00010609"/>
    </source>
</evidence>
<dbReference type="GO" id="GO:0016491">
    <property type="term" value="F:oxidoreductase activity"/>
    <property type="evidence" value="ECO:0007669"/>
    <property type="project" value="UniProtKB-KW"/>
</dbReference>
<evidence type="ECO:0000259" key="8">
    <source>
        <dbReference type="Pfam" id="PF07732"/>
    </source>
</evidence>
<dbReference type="PANTHER" id="PTHR11709">
    <property type="entry name" value="MULTI-COPPER OXIDASE"/>
    <property type="match status" value="1"/>
</dbReference>
<keyword evidence="3" id="KW-0560">Oxidoreductase</keyword>
<accession>A0A0G4IKX3</accession>
<dbReference type="PANTHER" id="PTHR11709:SF394">
    <property type="entry name" value="FI03373P-RELATED"/>
    <property type="match status" value="1"/>
</dbReference>
<dbReference type="AlphaFoldDB" id="A0A0G4IKX3"/>
<evidence type="ECO:0008006" key="11">
    <source>
        <dbReference type="Google" id="ProtNLM"/>
    </source>
</evidence>
<dbReference type="OMA" id="WAMNNIT"/>
<dbReference type="GO" id="GO:0005507">
    <property type="term" value="F:copper ion binding"/>
    <property type="evidence" value="ECO:0007669"/>
    <property type="project" value="InterPro"/>
</dbReference>
<evidence type="ECO:0000256" key="5">
    <source>
        <dbReference type="SAM" id="Phobius"/>
    </source>
</evidence>
<protein>
    <recommendedName>
        <fullName evidence="11">Plastocyanin-like domain-containing protein</fullName>
    </recommendedName>
</protein>
<evidence type="ECO:0000256" key="3">
    <source>
        <dbReference type="ARBA" id="ARBA00023002"/>
    </source>
</evidence>
<sequence>MESAFGHVGLNVVDGLHPLLPTIVGSGLLAGIGAQIARGSMLTHIMQCGFQSSGRRESAVSAITAGAAAVGTSLVGHLNPDLFFVDPSAARHSMDAAIMFDGSSMVAFTAAGLLFIALRQHGFTKSNVIPVLGAFSSGALVGLGCGLMGLTNAQNIAALTSLSSAADPSVLLGVATAVAGNVFIMPRIKRLPDDSSASVVVDSHAASVNQSIIGSTLFGIVVVDLSVDVGSVAPDGVPVDALLVNGQFPGPEIHANAGDRLEITVRNQQLNGSISIHLHGIAQHGTPFYDGAAGVNQAPIPPLSQYTLRVQLGERESGTFFYHAHSGLDQSVVGALIVHNDERDHAVMNYDDERVILLSDWWHASMESLIDGLMGTPFKWIGDAQSILTNGRSPPSSCSDSTVANAALCPMDAFTAVTVDPDRTYRLRIINAGGLGYFTFSIVGHPMTIVEVEGTITEPVVVDHLEINSGQRYSVLITTNQTSASNFWMKTGVRYRPSGPTNGYALLRYSSKSTNVPPASELPVLPKEKVGWVLDQLHPKFDEDRCPTGDPDTTLVLVGRQKSLSRGRVIWAINDIALEMEDIPGGSMLKHAYDGTLDTLPENQRPLAAVPVGSVVDVVLVNTAALNGICEEHPWHLHSTSFWVLARGNGSFDPEAAARVQRHSPIRRDTETLYPFSGAYFQHQLSPGQHCGWTLLRFVADNAGVWPFHCHVISHMIMGMAVAINVVPSNGYGTLDPLPSDFP</sequence>
<dbReference type="InterPro" id="IPR033138">
    <property type="entry name" value="Cu_oxidase_CS"/>
</dbReference>
<keyword evidence="5" id="KW-1133">Transmembrane helix</keyword>
<organism evidence="9 10">
    <name type="scientific">Plasmodiophora brassicae</name>
    <name type="common">Clubroot disease agent</name>
    <dbReference type="NCBI Taxonomy" id="37360"/>
    <lineage>
        <taxon>Eukaryota</taxon>
        <taxon>Sar</taxon>
        <taxon>Rhizaria</taxon>
        <taxon>Endomyxa</taxon>
        <taxon>Phytomyxea</taxon>
        <taxon>Plasmodiophorida</taxon>
        <taxon>Plasmodiophoridae</taxon>
        <taxon>Plasmodiophora</taxon>
    </lineage>
</organism>
<proteinExistence type="inferred from homology"/>
<dbReference type="InterPro" id="IPR045087">
    <property type="entry name" value="Cu-oxidase_fam"/>
</dbReference>
<evidence type="ECO:0000256" key="4">
    <source>
        <dbReference type="ARBA" id="ARBA00023008"/>
    </source>
</evidence>
<dbReference type="Proteomes" id="UP000039324">
    <property type="component" value="Unassembled WGS sequence"/>
</dbReference>
<dbReference type="CDD" id="cd04205">
    <property type="entry name" value="CuRO_2_LCC_like"/>
    <property type="match status" value="1"/>
</dbReference>
<reference evidence="9 10" key="1">
    <citation type="submission" date="2015-02" db="EMBL/GenBank/DDBJ databases">
        <authorList>
            <person name="Chooi Y.-H."/>
        </authorList>
    </citation>
    <scope>NUCLEOTIDE SEQUENCE [LARGE SCALE GENOMIC DNA]</scope>
    <source>
        <strain evidence="9">E3</strain>
    </source>
</reference>
<dbReference type="OrthoDB" id="2121828at2759"/>
<dbReference type="InterPro" id="IPR002355">
    <property type="entry name" value="Cu_oxidase_Cu_BS"/>
</dbReference>
<feature type="domain" description="Plastocyanin-like" evidence="8">
    <location>
        <begin position="230"/>
        <end position="342"/>
    </location>
</feature>
<feature type="domain" description="Plastocyanin-like" evidence="6">
    <location>
        <begin position="353"/>
        <end position="511"/>
    </location>
</feature>
<feature type="transmembrane region" description="Helical" evidence="5">
    <location>
        <begin position="96"/>
        <end position="116"/>
    </location>
</feature>
<keyword evidence="2" id="KW-0479">Metal-binding</keyword>
<dbReference type="STRING" id="37360.A0A0G4IKX3"/>
<comment type="similarity">
    <text evidence="1">Belongs to the multicopper oxidase family.</text>
</comment>